<keyword evidence="2" id="KW-1003">Cell membrane</keyword>
<feature type="domain" description="ABC3 transporter permease C-terminal" evidence="8">
    <location>
        <begin position="1002"/>
        <end position="1114"/>
    </location>
</feature>
<gene>
    <name evidence="9" type="ORF">CGC21_26225</name>
</gene>
<feature type="transmembrane region" description="Helical" evidence="7">
    <location>
        <begin position="995"/>
        <end position="1015"/>
    </location>
</feature>
<dbReference type="EMBL" id="RHLC01000004">
    <property type="protein sequence ID" value="TPP40091.1"/>
    <property type="molecule type" value="Genomic_DNA"/>
</dbReference>
<feature type="transmembrane region" description="Helical" evidence="7">
    <location>
        <begin position="149"/>
        <end position="169"/>
    </location>
</feature>
<feature type="region of interest" description="Disordered" evidence="6">
    <location>
        <begin position="1"/>
        <end position="23"/>
    </location>
</feature>
<sequence length="1400" mass="153060">MAAASSNCQGEGLQHFHSTGRSPASEHLELREGIYDNITGQVNVVKEVDKLRKVGAIDRINEGEAVNSKSLPYSDTVTPSSSDPNVLKLPALQQNRRLAVDLAFDDDAPSAWALLRRVTHNVWMSLKMTRLFLSLAWADIKTRTCSYCLGFFSVLIVVLLCVLMISILVHMPILFLRLSEETHGEFDLVIGPGSVMSKATGINYTRIKELFPESDPNYGYSAPRFLDMYMARTARSCPDKNVTQMWYNADGSVCDDIDLCMNGCFSNGTAAVDLMAIDATAEARMGFGKDYNETTLNEGELILSHRAAVLMGGVDVGDTIILYGDAQLNIQFAFANLTHNDSSNVMMPFKVVSIIHEYYRKFPGVDTFVVVSFQTFLHDVAKGLAPGTSTAAVEGVANTNPSDCASAVYFIMNPEARLKAYGLTSYNSIRRNVVAWASGVLSSLGFMQVSRSTPQLRGLYATRLFSVFVGLIMSVILLALALLSVVLIYTLLTVGIETKTYELGIQRMIGLTKENLIFLVLANAYAFTLPAWVIGLAAGQGTYTGARIAFAKLVEVQLPMLVTRASLGWATVAGLGIPIVASFFPILSLVTQRLPDAINTSRGRNSGVIYKIQRDDSTQWNGAMLVLGLLFFAFGFVIYYLFPTALIAMNLNLIFYIFFGVLIGLLAGLVLLAMNFERVAQTCISYLLLFWESRAVFSFMQKSLSAHRRRNRKTSLMYALSLAFVIFITVVVQIQLVSFEYSSRQRMGCELYVETKGLTMEEYWIIEEIIEHQMETGIISAYTYDYKSSALTSLKGARIYSIGRVRSSVTVLKPLPPNYFEVMDRTYLHVDNYQSIVGRYGLVRALYSSEGLYRGILSSGAADTLGVGSADGAVLLEIRTVQNATSNAEAVRRATIRPVATLDTAPAITTSKYTHAQGDVVLSIPGLFRHLNESRVSVLNGNVEKIRLRMSDPNWYDFIGDLLTGSIAAVGHTVTVTNIRDATSDMATAGKVLNLFFIVAEIMILVICFFSLMSSMTTNVLDSSKEIGVLLCLGMSHFQVYRVYVWEAFVLVVSSGVMGLIVGLVVAYTMQLQNILFTQLPLPFPFPYIQLAILVVMGLVSALASSISPVAYLLATTFVEIDDDPSTITLEELCEAFGTPWESGMHVKHRATGRVVVTLPFEPLPTLEEVSDVIIKAESTTATTHTGDLTVPTAYDNAEEDVDGAEEGETTYAVVYDLVTPTPPGDNGDSELAAAVAAAGLSENLSADSDGASNIGETMRKLVELGAAELLTAEPLSVSQARREYNPPDAPGLLRRIVYPASEYSPYRLDRDPLYDGKLSLYRSPAVTASFASGPSPVSCTGSHALPTQDFGEGGLYTSYLDSYDLSCPMREPFVRSFAAGKAALVMPLSDEEHHRIFGT</sequence>
<keyword evidence="4 7" id="KW-1133">Transmembrane helix</keyword>
<feature type="domain" description="ABC3 transporter permease C-terminal" evidence="8">
    <location>
        <begin position="475"/>
        <end position="591"/>
    </location>
</feature>
<evidence type="ECO:0000256" key="1">
    <source>
        <dbReference type="ARBA" id="ARBA00004651"/>
    </source>
</evidence>
<dbReference type="Pfam" id="PF02687">
    <property type="entry name" value="FtsX"/>
    <property type="match status" value="2"/>
</dbReference>
<comment type="subcellular location">
    <subcellularLocation>
        <location evidence="1">Cell membrane</location>
        <topology evidence="1">Multi-pass membrane protein</topology>
    </subcellularLocation>
</comment>
<feature type="transmembrane region" description="Helical" evidence="7">
    <location>
        <begin position="716"/>
        <end position="737"/>
    </location>
</feature>
<evidence type="ECO:0000313" key="9">
    <source>
        <dbReference type="EMBL" id="TPP40091.1"/>
    </source>
</evidence>
<evidence type="ECO:0000256" key="2">
    <source>
        <dbReference type="ARBA" id="ARBA00022475"/>
    </source>
</evidence>
<keyword evidence="5 7" id="KW-0472">Membrane</keyword>
<feature type="transmembrane region" description="Helical" evidence="7">
    <location>
        <begin position="955"/>
        <end position="975"/>
    </location>
</feature>
<evidence type="ECO:0000256" key="3">
    <source>
        <dbReference type="ARBA" id="ARBA00022692"/>
    </source>
</evidence>
<evidence type="ECO:0000313" key="10">
    <source>
        <dbReference type="Proteomes" id="UP000318447"/>
    </source>
</evidence>
<feature type="transmembrane region" description="Helical" evidence="7">
    <location>
        <begin position="470"/>
        <end position="495"/>
    </location>
</feature>
<dbReference type="InterPro" id="IPR003838">
    <property type="entry name" value="ABC3_permease_C"/>
</dbReference>
<protein>
    <submittedName>
        <fullName evidence="9">FtsX-like permease family protein</fullName>
    </submittedName>
</protein>
<comment type="caution">
    <text evidence="9">The sequence shown here is derived from an EMBL/GenBank/DDBJ whole genome shotgun (WGS) entry which is preliminary data.</text>
</comment>
<evidence type="ECO:0000256" key="6">
    <source>
        <dbReference type="SAM" id="MobiDB-lite"/>
    </source>
</evidence>
<dbReference type="PANTHER" id="PTHR32522:SF3">
    <property type="entry name" value="ABC3 TRANSPORTER PERMEASE PROTEIN DOMAIN-CONTAINING PROTEIN"/>
    <property type="match status" value="1"/>
</dbReference>
<evidence type="ECO:0000259" key="8">
    <source>
        <dbReference type="Pfam" id="PF02687"/>
    </source>
</evidence>
<feature type="transmembrane region" description="Helical" evidence="7">
    <location>
        <begin position="567"/>
        <end position="590"/>
    </location>
</feature>
<dbReference type="VEuPathDB" id="TriTrypDB:LDHU3_34.3120"/>
<name>A0A504WU06_LEIDO</name>
<feature type="transmembrane region" description="Helical" evidence="7">
    <location>
        <begin position="1050"/>
        <end position="1070"/>
    </location>
</feature>
<evidence type="ECO:0000256" key="7">
    <source>
        <dbReference type="SAM" id="Phobius"/>
    </source>
</evidence>
<reference evidence="10" key="1">
    <citation type="submission" date="2019-02" db="EMBL/GenBank/DDBJ databases">
        <title>FDA dAtabase for Regulatory Grade micrObial Sequences (FDA-ARGOS): Supporting development and validation of Infectious Disease Dx tests.</title>
        <authorList>
            <person name="Duncan R."/>
            <person name="Fisher C."/>
            <person name="Tallon L."/>
            <person name="Sadzewicz L."/>
            <person name="Sengamalay N."/>
            <person name="Ott S."/>
            <person name="Godinez A."/>
            <person name="Nagaraj S."/>
            <person name="Vavikolanu K."/>
            <person name="Nadendla S."/>
            <person name="Aluvathingal J."/>
            <person name="Sichtig H."/>
        </authorList>
    </citation>
    <scope>NUCLEOTIDE SEQUENCE [LARGE SCALE GENOMIC DNA]</scope>
    <source>
        <strain evidence="10">FDAARGOS_361</strain>
    </source>
</reference>
<dbReference type="PANTHER" id="PTHR32522">
    <property type="match status" value="1"/>
</dbReference>
<feature type="transmembrane region" description="Helical" evidence="7">
    <location>
        <begin position="620"/>
        <end position="642"/>
    </location>
</feature>
<evidence type="ECO:0000256" key="5">
    <source>
        <dbReference type="ARBA" id="ARBA00023136"/>
    </source>
</evidence>
<keyword evidence="3 7" id="KW-0812">Transmembrane</keyword>
<dbReference type="VEuPathDB" id="TriTrypDB:LdBPK_341820.1"/>
<dbReference type="Proteomes" id="UP000318447">
    <property type="component" value="Unassembled WGS sequence"/>
</dbReference>
<evidence type="ECO:0000256" key="4">
    <source>
        <dbReference type="ARBA" id="ARBA00022989"/>
    </source>
</evidence>
<dbReference type="GO" id="GO:0005886">
    <property type="term" value="C:plasma membrane"/>
    <property type="evidence" value="ECO:0007669"/>
    <property type="project" value="UniProtKB-SubCell"/>
</dbReference>
<feature type="transmembrane region" description="Helical" evidence="7">
    <location>
        <begin position="654"/>
        <end position="674"/>
    </location>
</feature>
<dbReference type="VEuPathDB" id="TriTrypDB:LdCL_340025800"/>
<feature type="transmembrane region" description="Helical" evidence="7">
    <location>
        <begin position="516"/>
        <end position="538"/>
    </location>
</feature>
<feature type="transmembrane region" description="Helical" evidence="7">
    <location>
        <begin position="1091"/>
        <end position="1115"/>
    </location>
</feature>
<proteinExistence type="predicted"/>
<organism evidence="9 10">
    <name type="scientific">Leishmania donovani</name>
    <dbReference type="NCBI Taxonomy" id="5661"/>
    <lineage>
        <taxon>Eukaryota</taxon>
        <taxon>Discoba</taxon>
        <taxon>Euglenozoa</taxon>
        <taxon>Kinetoplastea</taxon>
        <taxon>Metakinetoplastina</taxon>
        <taxon>Trypanosomatida</taxon>
        <taxon>Trypanosomatidae</taxon>
        <taxon>Leishmaniinae</taxon>
        <taxon>Leishmania</taxon>
    </lineage>
</organism>
<accession>A0A504WU06</accession>